<sequence length="442" mass="51113">MPQMYGNKPMRRIYFECFLGLVLHLCLIVGGYNFIVYDLNVDYDYLLEDFEGEGLRSLVGEIYRHQGEEAALTAVNNYAKTTRQILTKPNTLPEDIQQFFFHTAPQSHTYHDADRVLWFRFKLDDDIYSLRPDMNTPLRRSIEFDNDILWVFFIVGFALYSILFTWFLSRRVRSLEKATFAFANGNFDMRVSEKSADKVGALNRSFNYMADKISSLIYTNKALTNAVAHELRTPIFRIQWQAELLQEGNLLPEQKKRVTSIIEDIDEMDAMVNELLYYAKVERADIKLKVVNVAIEEWLSNIITKWNSHNQSNIHVIDSTPNGYLDCDPYILTQAINNLIGNANKYCRSSIYLSYQVKNGYWNITVEDDGDGIPEEHWPFIFDAFYSANSSRNKENEGFGLGLAIVKQIIKLHDGRIEISNSVFGGAKFTLFLPVEKAVRVH</sequence>
<dbReference type="Pfam" id="PF00512">
    <property type="entry name" value="HisKA"/>
    <property type="match status" value="1"/>
</dbReference>
<organism evidence="13 14">
    <name type="scientific">Vibrio algivorus</name>
    <dbReference type="NCBI Taxonomy" id="1667024"/>
    <lineage>
        <taxon>Bacteria</taxon>
        <taxon>Pseudomonadati</taxon>
        <taxon>Pseudomonadota</taxon>
        <taxon>Gammaproteobacteria</taxon>
        <taxon>Vibrionales</taxon>
        <taxon>Vibrionaceae</taxon>
        <taxon>Vibrio</taxon>
    </lineage>
</organism>
<dbReference type="Pfam" id="PF00672">
    <property type="entry name" value="HAMP"/>
    <property type="match status" value="1"/>
</dbReference>
<keyword evidence="8 13" id="KW-0418">Kinase</keyword>
<evidence type="ECO:0000259" key="12">
    <source>
        <dbReference type="PROSITE" id="PS50885"/>
    </source>
</evidence>
<keyword evidence="6" id="KW-0808">Transferase</keyword>
<keyword evidence="14" id="KW-1185">Reference proteome</keyword>
<keyword evidence="4" id="KW-1003">Cell membrane</keyword>
<dbReference type="SUPFAM" id="SSF55874">
    <property type="entry name" value="ATPase domain of HSP90 chaperone/DNA topoisomerase II/histidine kinase"/>
    <property type="match status" value="1"/>
</dbReference>
<dbReference type="PANTHER" id="PTHR44936">
    <property type="entry name" value="SENSOR PROTEIN CREC"/>
    <property type="match status" value="1"/>
</dbReference>
<dbReference type="SUPFAM" id="SSF47384">
    <property type="entry name" value="Homodimeric domain of signal transducing histidine kinase"/>
    <property type="match status" value="1"/>
</dbReference>
<evidence type="ECO:0000313" key="13">
    <source>
        <dbReference type="EMBL" id="GLT13974.1"/>
    </source>
</evidence>
<feature type="transmembrane region" description="Helical" evidence="10">
    <location>
        <begin position="12"/>
        <end position="35"/>
    </location>
</feature>
<keyword evidence="10" id="KW-0472">Membrane</keyword>
<dbReference type="EMBL" id="BSPV01000003">
    <property type="protein sequence ID" value="GLT13974.1"/>
    <property type="molecule type" value="Genomic_DNA"/>
</dbReference>
<feature type="transmembrane region" description="Helical" evidence="10">
    <location>
        <begin position="148"/>
        <end position="168"/>
    </location>
</feature>
<dbReference type="SUPFAM" id="SSF158472">
    <property type="entry name" value="HAMP domain-like"/>
    <property type="match status" value="1"/>
</dbReference>
<dbReference type="Pfam" id="PF02518">
    <property type="entry name" value="HATPase_c"/>
    <property type="match status" value="1"/>
</dbReference>
<evidence type="ECO:0000256" key="2">
    <source>
        <dbReference type="ARBA" id="ARBA00004651"/>
    </source>
</evidence>
<dbReference type="SMART" id="SM00304">
    <property type="entry name" value="HAMP"/>
    <property type="match status" value="1"/>
</dbReference>
<evidence type="ECO:0000256" key="9">
    <source>
        <dbReference type="ARBA" id="ARBA00022840"/>
    </source>
</evidence>
<name>A0ABQ6ELV8_9VIBR</name>
<comment type="caution">
    <text evidence="13">The sequence shown here is derived from an EMBL/GenBank/DDBJ whole genome shotgun (WGS) entry which is preliminary data.</text>
</comment>
<feature type="domain" description="HAMP" evidence="12">
    <location>
        <begin position="166"/>
        <end position="218"/>
    </location>
</feature>
<dbReference type="Gene3D" id="6.10.340.10">
    <property type="match status" value="1"/>
</dbReference>
<dbReference type="InterPro" id="IPR005467">
    <property type="entry name" value="His_kinase_dom"/>
</dbReference>
<dbReference type="InterPro" id="IPR003661">
    <property type="entry name" value="HisK_dim/P_dom"/>
</dbReference>
<evidence type="ECO:0000256" key="5">
    <source>
        <dbReference type="ARBA" id="ARBA00022553"/>
    </source>
</evidence>
<comment type="subcellular location">
    <subcellularLocation>
        <location evidence="2">Cell membrane</location>
        <topology evidence="2">Multi-pass membrane protein</topology>
    </subcellularLocation>
</comment>
<keyword evidence="10" id="KW-1133">Transmembrane helix</keyword>
<dbReference type="SMART" id="SM00388">
    <property type="entry name" value="HisKA"/>
    <property type="match status" value="1"/>
</dbReference>
<evidence type="ECO:0000256" key="1">
    <source>
        <dbReference type="ARBA" id="ARBA00000085"/>
    </source>
</evidence>
<dbReference type="CDD" id="cd00082">
    <property type="entry name" value="HisKA"/>
    <property type="match status" value="1"/>
</dbReference>
<evidence type="ECO:0000256" key="6">
    <source>
        <dbReference type="ARBA" id="ARBA00022679"/>
    </source>
</evidence>
<comment type="catalytic activity">
    <reaction evidence="1">
        <text>ATP + protein L-histidine = ADP + protein N-phospho-L-histidine.</text>
        <dbReference type="EC" id="2.7.13.3"/>
    </reaction>
</comment>
<proteinExistence type="predicted"/>
<gene>
    <name evidence="13" type="ORF">GCM10007931_09480</name>
</gene>
<accession>A0ABQ6ELV8</accession>
<protein>
    <recommendedName>
        <fullName evidence="3">histidine kinase</fullName>
        <ecNumber evidence="3">2.7.13.3</ecNumber>
    </recommendedName>
</protein>
<evidence type="ECO:0000313" key="14">
    <source>
        <dbReference type="Proteomes" id="UP001157156"/>
    </source>
</evidence>
<dbReference type="InterPro" id="IPR003660">
    <property type="entry name" value="HAMP_dom"/>
</dbReference>
<reference evidence="14" key="1">
    <citation type="journal article" date="2019" name="Int. J. Syst. Evol. Microbiol.">
        <title>The Global Catalogue of Microorganisms (GCM) 10K type strain sequencing project: providing services to taxonomists for standard genome sequencing and annotation.</title>
        <authorList>
            <consortium name="The Broad Institute Genomics Platform"/>
            <consortium name="The Broad Institute Genome Sequencing Center for Infectious Disease"/>
            <person name="Wu L."/>
            <person name="Ma J."/>
        </authorList>
    </citation>
    <scope>NUCLEOTIDE SEQUENCE [LARGE SCALE GENOMIC DNA]</scope>
    <source>
        <strain evidence="14">NBRC 111146</strain>
    </source>
</reference>
<dbReference type="InterPro" id="IPR036890">
    <property type="entry name" value="HATPase_C_sf"/>
</dbReference>
<dbReference type="SMART" id="SM00387">
    <property type="entry name" value="HATPase_c"/>
    <property type="match status" value="1"/>
</dbReference>
<evidence type="ECO:0000256" key="4">
    <source>
        <dbReference type="ARBA" id="ARBA00022475"/>
    </source>
</evidence>
<dbReference type="InterPro" id="IPR004358">
    <property type="entry name" value="Sig_transdc_His_kin-like_C"/>
</dbReference>
<dbReference type="Proteomes" id="UP001157156">
    <property type="component" value="Unassembled WGS sequence"/>
</dbReference>
<evidence type="ECO:0000256" key="7">
    <source>
        <dbReference type="ARBA" id="ARBA00022741"/>
    </source>
</evidence>
<evidence type="ECO:0000256" key="8">
    <source>
        <dbReference type="ARBA" id="ARBA00022777"/>
    </source>
</evidence>
<evidence type="ECO:0000259" key="11">
    <source>
        <dbReference type="PROSITE" id="PS50109"/>
    </source>
</evidence>
<evidence type="ECO:0000256" key="3">
    <source>
        <dbReference type="ARBA" id="ARBA00012438"/>
    </source>
</evidence>
<dbReference type="PROSITE" id="PS50885">
    <property type="entry name" value="HAMP"/>
    <property type="match status" value="1"/>
</dbReference>
<dbReference type="Gene3D" id="1.10.287.130">
    <property type="match status" value="1"/>
</dbReference>
<dbReference type="CDD" id="cd06225">
    <property type="entry name" value="HAMP"/>
    <property type="match status" value="1"/>
</dbReference>
<dbReference type="Gene3D" id="3.30.565.10">
    <property type="entry name" value="Histidine kinase-like ATPase, C-terminal domain"/>
    <property type="match status" value="1"/>
</dbReference>
<dbReference type="PANTHER" id="PTHR44936:SF10">
    <property type="entry name" value="SENSOR PROTEIN RSTB"/>
    <property type="match status" value="1"/>
</dbReference>
<dbReference type="InterPro" id="IPR050980">
    <property type="entry name" value="2C_sensor_his_kinase"/>
</dbReference>
<dbReference type="PRINTS" id="PR00344">
    <property type="entry name" value="BCTRLSENSOR"/>
</dbReference>
<dbReference type="PROSITE" id="PS50109">
    <property type="entry name" value="HIS_KIN"/>
    <property type="match status" value="1"/>
</dbReference>
<keyword evidence="5" id="KW-0597">Phosphoprotein</keyword>
<dbReference type="InterPro" id="IPR036097">
    <property type="entry name" value="HisK_dim/P_sf"/>
</dbReference>
<dbReference type="InterPro" id="IPR003594">
    <property type="entry name" value="HATPase_dom"/>
</dbReference>
<evidence type="ECO:0000256" key="10">
    <source>
        <dbReference type="SAM" id="Phobius"/>
    </source>
</evidence>
<keyword evidence="7" id="KW-0547">Nucleotide-binding</keyword>
<keyword evidence="9" id="KW-0067">ATP-binding</keyword>
<feature type="domain" description="Histidine kinase" evidence="11">
    <location>
        <begin position="226"/>
        <end position="437"/>
    </location>
</feature>
<dbReference type="EC" id="2.7.13.3" evidence="3"/>
<dbReference type="GO" id="GO:0016301">
    <property type="term" value="F:kinase activity"/>
    <property type="evidence" value="ECO:0007669"/>
    <property type="project" value="UniProtKB-KW"/>
</dbReference>
<keyword evidence="10" id="KW-0812">Transmembrane</keyword>